<dbReference type="PROSITE" id="PS51257">
    <property type="entry name" value="PROKAR_LIPOPROTEIN"/>
    <property type="match status" value="1"/>
</dbReference>
<name>A0A149UY52_9PROT</name>
<protein>
    <recommendedName>
        <fullName evidence="5">Lipoprotein</fullName>
    </recommendedName>
</protein>
<sequence length="99" mass="10576">MKHYLVCIPLLLALGACSGNVSADHGHGPKPPPLKHARYEPGAAYGSSRAVWAPPVYDRQGHIVKVEDPRNSGGREDYEHAAWAVGGPNNNSTHPPGTF</sequence>
<gene>
    <name evidence="3" type="ORF">AD951_01160</name>
</gene>
<dbReference type="EMBL" id="LHZX01000150">
    <property type="protein sequence ID" value="KXV72786.1"/>
    <property type="molecule type" value="Genomic_DNA"/>
</dbReference>
<evidence type="ECO:0000313" key="4">
    <source>
        <dbReference type="Proteomes" id="UP000075377"/>
    </source>
</evidence>
<evidence type="ECO:0008006" key="5">
    <source>
        <dbReference type="Google" id="ProtNLM"/>
    </source>
</evidence>
<feature type="chain" id="PRO_5007556978" description="Lipoprotein" evidence="2">
    <location>
        <begin position="24"/>
        <end position="99"/>
    </location>
</feature>
<comment type="caution">
    <text evidence="3">The sequence shown here is derived from an EMBL/GenBank/DDBJ whole genome shotgun (WGS) entry which is preliminary data.</text>
</comment>
<feature type="region of interest" description="Disordered" evidence="1">
    <location>
        <begin position="80"/>
        <end position="99"/>
    </location>
</feature>
<evidence type="ECO:0000313" key="3">
    <source>
        <dbReference type="EMBL" id="KXV72786.1"/>
    </source>
</evidence>
<dbReference type="RefSeq" id="WP_061498412.1">
    <property type="nucleotide sequence ID" value="NZ_LHZX01000150.1"/>
</dbReference>
<feature type="compositionally biased region" description="Polar residues" evidence="1">
    <location>
        <begin position="88"/>
        <end position="99"/>
    </location>
</feature>
<keyword evidence="2" id="KW-0732">Signal</keyword>
<accession>A0A149UY52</accession>
<feature type="signal peptide" evidence="2">
    <location>
        <begin position="1"/>
        <end position="23"/>
    </location>
</feature>
<reference evidence="3 4" key="1">
    <citation type="submission" date="2015-06" db="EMBL/GenBank/DDBJ databases">
        <title>Improved classification and identification of acetic acid bacteria using matrix-assisted laser desorption/ionization time-of-flight mass spectrometry; Gluconobacter nephelii and Gluconobacter uchimurae are later heterotypic synonyms of Gluconobacter japonicus and Gluconobacter oxydans, respectively.</title>
        <authorList>
            <person name="Li L."/>
            <person name="Cleenwerck I."/>
            <person name="De Vuyst L."/>
            <person name="Vandamme P."/>
        </authorList>
    </citation>
    <scope>NUCLEOTIDE SEQUENCE [LARGE SCALE GENOMIC DNA]</scope>
    <source>
        <strain evidence="3 4">LMG 1699</strain>
    </source>
</reference>
<dbReference type="OrthoDB" id="7219630at2"/>
<evidence type="ECO:0000256" key="2">
    <source>
        <dbReference type="SAM" id="SignalP"/>
    </source>
</evidence>
<dbReference type="AlphaFoldDB" id="A0A149UY52"/>
<dbReference type="Proteomes" id="UP000075377">
    <property type="component" value="Unassembled WGS sequence"/>
</dbReference>
<proteinExistence type="predicted"/>
<organism evidence="3 4">
    <name type="scientific">Acetobacter malorum</name>
    <dbReference type="NCBI Taxonomy" id="178901"/>
    <lineage>
        <taxon>Bacteria</taxon>
        <taxon>Pseudomonadati</taxon>
        <taxon>Pseudomonadota</taxon>
        <taxon>Alphaproteobacteria</taxon>
        <taxon>Acetobacterales</taxon>
        <taxon>Acetobacteraceae</taxon>
        <taxon>Acetobacter</taxon>
    </lineage>
</organism>
<evidence type="ECO:0000256" key="1">
    <source>
        <dbReference type="SAM" id="MobiDB-lite"/>
    </source>
</evidence>